<sequence>MLKLCSREFPAESLSLQHRVERFSRSEGRAKVQHSTPLCVQFGLASQEPPHPTATGLSCSLTLCLPTRGCFPQRPGQVIFSMVHIRGGVWAEKISLELKNLNNVRLLTFVFVKKLGYIKC</sequence>
<proteinExistence type="predicted"/>
<reference evidence="1 2" key="1">
    <citation type="submission" date="2021-07" db="EMBL/GenBank/DDBJ databases">
        <authorList>
            <person name="Palmer J.M."/>
        </authorList>
    </citation>
    <scope>NUCLEOTIDE SEQUENCE [LARGE SCALE GENOMIC DNA]</scope>
    <source>
        <strain evidence="1 2">AT_MEX2019</strain>
        <tissue evidence="1">Muscle</tissue>
    </source>
</reference>
<keyword evidence="2" id="KW-1185">Reference proteome</keyword>
<evidence type="ECO:0000313" key="2">
    <source>
        <dbReference type="Proteomes" id="UP001345963"/>
    </source>
</evidence>
<evidence type="ECO:0000313" key="1">
    <source>
        <dbReference type="EMBL" id="MED6249836.1"/>
    </source>
</evidence>
<comment type="caution">
    <text evidence="1">The sequence shown here is derived from an EMBL/GenBank/DDBJ whole genome shotgun (WGS) entry which is preliminary data.</text>
</comment>
<dbReference type="EMBL" id="JAHUTI010053528">
    <property type="protein sequence ID" value="MED6249836.1"/>
    <property type="molecule type" value="Genomic_DNA"/>
</dbReference>
<gene>
    <name evidence="1" type="ORF">ATANTOWER_020513</name>
</gene>
<name>A0ABU7BHA3_9TELE</name>
<dbReference type="Proteomes" id="UP001345963">
    <property type="component" value="Unassembled WGS sequence"/>
</dbReference>
<protein>
    <submittedName>
        <fullName evidence="1">Uncharacterized protein</fullName>
    </submittedName>
</protein>
<organism evidence="1 2">
    <name type="scientific">Ataeniobius toweri</name>
    <dbReference type="NCBI Taxonomy" id="208326"/>
    <lineage>
        <taxon>Eukaryota</taxon>
        <taxon>Metazoa</taxon>
        <taxon>Chordata</taxon>
        <taxon>Craniata</taxon>
        <taxon>Vertebrata</taxon>
        <taxon>Euteleostomi</taxon>
        <taxon>Actinopterygii</taxon>
        <taxon>Neopterygii</taxon>
        <taxon>Teleostei</taxon>
        <taxon>Neoteleostei</taxon>
        <taxon>Acanthomorphata</taxon>
        <taxon>Ovalentaria</taxon>
        <taxon>Atherinomorphae</taxon>
        <taxon>Cyprinodontiformes</taxon>
        <taxon>Goodeidae</taxon>
        <taxon>Ataeniobius</taxon>
    </lineage>
</organism>
<accession>A0ABU7BHA3</accession>